<feature type="region of interest" description="Disordered" evidence="1">
    <location>
        <begin position="101"/>
        <end position="125"/>
    </location>
</feature>
<name>A0A0C9WMK5_9AGAR</name>
<sequence>MSSLPSDPPKADQEELEEQPQISRHNEYYMDDELSVFLVENSLFRVHRYYLARESEVFKTMFACPSPREGKEGVDDTRPIHLPGVTRREFETLLDYFYKGPESTQKKPEPPATSPAPPVANSKAPKGPTYDFKRLLDLLKIGSFYDMLRTRQYAIDTIQSNFSLAIFDKLDLANTYDVPQWAESAYHAICSRPMPLTLEEAMRVGIETAVLVAEARERLYRNQITFRTTFRDQDVAATVRDVFFPVVEEQVSGGASQ</sequence>
<dbReference type="Proteomes" id="UP000054477">
    <property type="component" value="Unassembled WGS sequence"/>
</dbReference>
<evidence type="ECO:0000259" key="2">
    <source>
        <dbReference type="PROSITE" id="PS50097"/>
    </source>
</evidence>
<dbReference type="STRING" id="1095629.A0A0C9WMK5"/>
<evidence type="ECO:0000313" key="4">
    <source>
        <dbReference type="Proteomes" id="UP000054477"/>
    </source>
</evidence>
<feature type="region of interest" description="Disordered" evidence="1">
    <location>
        <begin position="1"/>
        <end position="24"/>
    </location>
</feature>
<dbReference type="SMART" id="SM00225">
    <property type="entry name" value="BTB"/>
    <property type="match status" value="1"/>
</dbReference>
<dbReference type="InterPro" id="IPR011333">
    <property type="entry name" value="SKP1/BTB/POZ_sf"/>
</dbReference>
<reference evidence="3 4" key="1">
    <citation type="submission" date="2014-04" db="EMBL/GenBank/DDBJ databases">
        <authorList>
            <consortium name="DOE Joint Genome Institute"/>
            <person name="Kuo A."/>
            <person name="Kohler A."/>
            <person name="Nagy L.G."/>
            <person name="Floudas D."/>
            <person name="Copeland A."/>
            <person name="Barry K.W."/>
            <person name="Cichocki N."/>
            <person name="Veneault-Fourrey C."/>
            <person name="LaButti K."/>
            <person name="Lindquist E.A."/>
            <person name="Lipzen A."/>
            <person name="Lundell T."/>
            <person name="Morin E."/>
            <person name="Murat C."/>
            <person name="Sun H."/>
            <person name="Tunlid A."/>
            <person name="Henrissat B."/>
            <person name="Grigoriev I.V."/>
            <person name="Hibbett D.S."/>
            <person name="Martin F."/>
            <person name="Nordberg H.P."/>
            <person name="Cantor M.N."/>
            <person name="Hua S.X."/>
        </authorList>
    </citation>
    <scope>NUCLEOTIDE SEQUENCE [LARGE SCALE GENOMIC DNA]</scope>
    <source>
        <strain evidence="3 4">LaAM-08-1</strain>
    </source>
</reference>
<feature type="domain" description="BTB" evidence="2">
    <location>
        <begin position="30"/>
        <end position="106"/>
    </location>
</feature>
<dbReference type="InterPro" id="IPR000210">
    <property type="entry name" value="BTB/POZ_dom"/>
</dbReference>
<dbReference type="PROSITE" id="PS50097">
    <property type="entry name" value="BTB"/>
    <property type="match status" value="1"/>
</dbReference>
<accession>A0A0C9WMK5</accession>
<proteinExistence type="predicted"/>
<dbReference type="CDD" id="cd18186">
    <property type="entry name" value="BTB_POZ_ZBTB_KLHL-like"/>
    <property type="match status" value="1"/>
</dbReference>
<organism evidence="3 4">
    <name type="scientific">Laccaria amethystina LaAM-08-1</name>
    <dbReference type="NCBI Taxonomy" id="1095629"/>
    <lineage>
        <taxon>Eukaryota</taxon>
        <taxon>Fungi</taxon>
        <taxon>Dikarya</taxon>
        <taxon>Basidiomycota</taxon>
        <taxon>Agaricomycotina</taxon>
        <taxon>Agaricomycetes</taxon>
        <taxon>Agaricomycetidae</taxon>
        <taxon>Agaricales</taxon>
        <taxon>Agaricineae</taxon>
        <taxon>Hydnangiaceae</taxon>
        <taxon>Laccaria</taxon>
    </lineage>
</organism>
<dbReference type="AlphaFoldDB" id="A0A0C9WMK5"/>
<evidence type="ECO:0000313" key="3">
    <source>
        <dbReference type="EMBL" id="KIJ91195.1"/>
    </source>
</evidence>
<protein>
    <recommendedName>
        <fullName evidence="2">BTB domain-containing protein</fullName>
    </recommendedName>
</protein>
<dbReference type="HOGENOM" id="CLU_047592_5_0_1"/>
<dbReference type="EMBL" id="KN839041">
    <property type="protein sequence ID" value="KIJ91195.1"/>
    <property type="molecule type" value="Genomic_DNA"/>
</dbReference>
<dbReference type="OrthoDB" id="3223751at2759"/>
<dbReference type="Gene3D" id="3.30.710.10">
    <property type="entry name" value="Potassium Channel Kv1.1, Chain A"/>
    <property type="match status" value="1"/>
</dbReference>
<dbReference type="SUPFAM" id="SSF54695">
    <property type="entry name" value="POZ domain"/>
    <property type="match status" value="1"/>
</dbReference>
<keyword evidence="4" id="KW-1185">Reference proteome</keyword>
<reference evidence="4" key="2">
    <citation type="submission" date="2015-01" db="EMBL/GenBank/DDBJ databases">
        <title>Evolutionary Origins and Diversification of the Mycorrhizal Mutualists.</title>
        <authorList>
            <consortium name="DOE Joint Genome Institute"/>
            <consortium name="Mycorrhizal Genomics Consortium"/>
            <person name="Kohler A."/>
            <person name="Kuo A."/>
            <person name="Nagy L.G."/>
            <person name="Floudas D."/>
            <person name="Copeland A."/>
            <person name="Barry K.W."/>
            <person name="Cichocki N."/>
            <person name="Veneault-Fourrey C."/>
            <person name="LaButti K."/>
            <person name="Lindquist E.A."/>
            <person name="Lipzen A."/>
            <person name="Lundell T."/>
            <person name="Morin E."/>
            <person name="Murat C."/>
            <person name="Riley R."/>
            <person name="Ohm R."/>
            <person name="Sun H."/>
            <person name="Tunlid A."/>
            <person name="Henrissat B."/>
            <person name="Grigoriev I.V."/>
            <person name="Hibbett D.S."/>
            <person name="Martin F."/>
        </authorList>
    </citation>
    <scope>NUCLEOTIDE SEQUENCE [LARGE SCALE GENOMIC DNA]</scope>
    <source>
        <strain evidence="4">LaAM-08-1</strain>
    </source>
</reference>
<dbReference type="Pfam" id="PF00651">
    <property type="entry name" value="BTB"/>
    <property type="match status" value="1"/>
</dbReference>
<gene>
    <name evidence="3" type="ORF">K443DRAFT_14602</name>
</gene>
<evidence type="ECO:0000256" key="1">
    <source>
        <dbReference type="SAM" id="MobiDB-lite"/>
    </source>
</evidence>